<dbReference type="GO" id="GO:0016491">
    <property type="term" value="F:oxidoreductase activity"/>
    <property type="evidence" value="ECO:0007669"/>
    <property type="project" value="UniProtKB-KW"/>
</dbReference>
<dbReference type="InterPro" id="IPR036291">
    <property type="entry name" value="NAD(P)-bd_dom_sf"/>
</dbReference>
<accession>A0A9P0CPL1</accession>
<feature type="repeat" description="TPR" evidence="4">
    <location>
        <begin position="501"/>
        <end position="534"/>
    </location>
</feature>
<dbReference type="SMART" id="SM00028">
    <property type="entry name" value="TPR"/>
    <property type="match status" value="3"/>
</dbReference>
<sequence length="564" mass="63247">MWKYIAGSVVVGTVAYGLVKYFAGGVCRCTTRLDGQVVVITGANSGIGKALALELAKRGAFILLRATLVLACRTVEKGLEAKKYILSHFKNKSVKIFVKELDLCKISSIAKFTCDLKAEFSEIYALVNNAGVFYHPQGPFILTHYLLDLLKKSVHARIVNVSSEGHRIVNVTDLNAVTKCQTEIRDQFVLYGVSKLAINLFTKELSKKLLNTNVIVNAANPGNVETPIFRNFLPLSHPLFFALQWPIRIVVIKSPKQGAQTPLHLLLTSNRTTGQYFTDCKLALSSPISTNDKFRMLKMEPVSPDGNITKQVLIKGNWGLKPSENSKCTITITECSSLNDINNYLIIIGDTDGDLWRSVELCLITMEIGEKSKFLILDSGKSIYLVIELLDLEFDGYIYDWNTAKKYNLAMHHKEKGNQLFKENNNKEAAFRFIKGLKIIHSILIDVESIPLSIDDVLVSDITNFKATLYNNLSSCYFKNGLWEAVINLCLKVLSYNSNNVKALYKLGVAYEHDANYEKSFEAFTKLLELEPGNKACTDHLNLVKNKLKKADIRVNNMVKKMFN</sequence>
<protein>
    <submittedName>
        <fullName evidence="5">Uncharacterized protein</fullName>
    </submittedName>
</protein>
<gene>
    <name evidence="5" type="ORF">PSYICH_LOCUS4096</name>
</gene>
<dbReference type="PROSITE" id="PS50293">
    <property type="entry name" value="TPR_REGION"/>
    <property type="match status" value="1"/>
</dbReference>
<dbReference type="PROSITE" id="PS50005">
    <property type="entry name" value="TPR"/>
    <property type="match status" value="1"/>
</dbReference>
<dbReference type="PANTHER" id="PTHR43157:SF31">
    <property type="entry name" value="PHOSPHATIDYLINOSITOL-GLYCAN BIOSYNTHESIS CLASS F PROTEIN"/>
    <property type="match status" value="1"/>
</dbReference>
<dbReference type="Proteomes" id="UP001153636">
    <property type="component" value="Chromosome 13"/>
</dbReference>
<evidence type="ECO:0000256" key="3">
    <source>
        <dbReference type="ARBA" id="ARBA00023002"/>
    </source>
</evidence>
<organism evidence="5 6">
    <name type="scientific">Psylliodes chrysocephalus</name>
    <dbReference type="NCBI Taxonomy" id="3402493"/>
    <lineage>
        <taxon>Eukaryota</taxon>
        <taxon>Metazoa</taxon>
        <taxon>Ecdysozoa</taxon>
        <taxon>Arthropoda</taxon>
        <taxon>Hexapoda</taxon>
        <taxon>Insecta</taxon>
        <taxon>Pterygota</taxon>
        <taxon>Neoptera</taxon>
        <taxon>Endopterygota</taxon>
        <taxon>Coleoptera</taxon>
        <taxon>Polyphaga</taxon>
        <taxon>Cucujiformia</taxon>
        <taxon>Chrysomeloidea</taxon>
        <taxon>Chrysomelidae</taxon>
        <taxon>Galerucinae</taxon>
        <taxon>Alticini</taxon>
        <taxon>Psylliodes</taxon>
    </lineage>
</organism>
<evidence type="ECO:0000256" key="2">
    <source>
        <dbReference type="ARBA" id="ARBA00022803"/>
    </source>
</evidence>
<dbReference type="AlphaFoldDB" id="A0A9P0CPL1"/>
<dbReference type="SUPFAM" id="SSF51735">
    <property type="entry name" value="NAD(P)-binding Rossmann-fold domains"/>
    <property type="match status" value="1"/>
</dbReference>
<proteinExistence type="predicted"/>
<dbReference type="PRINTS" id="PR00080">
    <property type="entry name" value="SDRFAMILY"/>
</dbReference>
<dbReference type="PRINTS" id="PR00081">
    <property type="entry name" value="GDHRDH"/>
</dbReference>
<name>A0A9P0CPL1_9CUCU</name>
<keyword evidence="3" id="KW-0560">Oxidoreductase</keyword>
<evidence type="ECO:0000313" key="6">
    <source>
        <dbReference type="Proteomes" id="UP001153636"/>
    </source>
</evidence>
<dbReference type="InterPro" id="IPR019734">
    <property type="entry name" value="TPR_rpt"/>
</dbReference>
<reference evidence="5" key="1">
    <citation type="submission" date="2022-01" db="EMBL/GenBank/DDBJ databases">
        <authorList>
            <person name="King R."/>
        </authorList>
    </citation>
    <scope>NUCLEOTIDE SEQUENCE</scope>
</reference>
<dbReference type="PANTHER" id="PTHR43157">
    <property type="entry name" value="PHOSPHATIDYLINOSITOL-GLYCAN BIOSYNTHESIS CLASS F PROTEIN-RELATED"/>
    <property type="match status" value="1"/>
</dbReference>
<dbReference type="InterPro" id="IPR002347">
    <property type="entry name" value="SDR_fam"/>
</dbReference>
<dbReference type="EMBL" id="OV651825">
    <property type="protein sequence ID" value="CAH1102879.1"/>
    <property type="molecule type" value="Genomic_DNA"/>
</dbReference>
<keyword evidence="6" id="KW-1185">Reference proteome</keyword>
<evidence type="ECO:0000313" key="5">
    <source>
        <dbReference type="EMBL" id="CAH1102879.1"/>
    </source>
</evidence>
<dbReference type="Gene3D" id="3.40.50.720">
    <property type="entry name" value="NAD(P)-binding Rossmann-like Domain"/>
    <property type="match status" value="2"/>
</dbReference>
<dbReference type="Pfam" id="PF07719">
    <property type="entry name" value="TPR_2"/>
    <property type="match status" value="1"/>
</dbReference>
<dbReference type="Pfam" id="PF00106">
    <property type="entry name" value="adh_short"/>
    <property type="match status" value="1"/>
</dbReference>
<dbReference type="SUPFAM" id="SSF48452">
    <property type="entry name" value="TPR-like"/>
    <property type="match status" value="1"/>
</dbReference>
<keyword evidence="1" id="KW-0677">Repeat</keyword>
<evidence type="ECO:0000256" key="1">
    <source>
        <dbReference type="ARBA" id="ARBA00022737"/>
    </source>
</evidence>
<dbReference type="Gene3D" id="1.25.40.10">
    <property type="entry name" value="Tetratricopeptide repeat domain"/>
    <property type="match status" value="1"/>
</dbReference>
<dbReference type="InterPro" id="IPR013105">
    <property type="entry name" value="TPR_2"/>
</dbReference>
<evidence type="ECO:0000256" key="4">
    <source>
        <dbReference type="PROSITE-ProRule" id="PRU00339"/>
    </source>
</evidence>
<keyword evidence="2 4" id="KW-0802">TPR repeat</keyword>
<dbReference type="OrthoDB" id="542013at2759"/>
<dbReference type="InterPro" id="IPR011990">
    <property type="entry name" value="TPR-like_helical_dom_sf"/>
</dbReference>